<dbReference type="EMBL" id="CP012098">
    <property type="protein sequence ID" value="AQP40762.1"/>
    <property type="molecule type" value="Genomic_DNA"/>
</dbReference>
<reference evidence="1 2" key="1">
    <citation type="journal article" date="2016" name="Sci. Rep.">
        <title>Accelerated dysbiosis of gut microbiota during aggravation of DSS-induced colitis by a butyrate-producing bacterium.</title>
        <authorList>
            <person name="Zhang Q."/>
            <person name="Wu Y."/>
            <person name="Wang J."/>
            <person name="Wu G."/>
            <person name="Long W."/>
            <person name="Xue Z."/>
            <person name="Wang L."/>
            <person name="Zhang X."/>
            <person name="Pang X."/>
            <person name="Zhao Y."/>
            <person name="Zhao L."/>
            <person name="Zhang C."/>
        </authorList>
    </citation>
    <scope>NUCLEOTIDE SEQUENCE [LARGE SCALE GENOMIC DNA]</scope>
    <source>
        <strain evidence="1 2">BPB5</strain>
    </source>
</reference>
<dbReference type="RefSeq" id="WP_077327551.1">
    <property type="nucleotide sequence ID" value="NZ_CP012098.1"/>
</dbReference>
<dbReference type="Proteomes" id="UP000188159">
    <property type="component" value="Chromosome"/>
</dbReference>
<sequence>MWGNYADNHKGAYLIYETDNDNKIEIMDNSEWETEENDEIVPIYSWSKKPISKVKYGDEICERNFFESLGQLNLLQIRSWLTSGDKISCCYETYKNKKEWHKQYWKIFKLKNCHKMKEWAYEEEYRLIIDNTFVKREKTVERNLSYNPKALKGIIFGIRTSEYDKKRIIDIIKKSSYSSVIFYQTEYDEEIQKINVREKKIGT</sequence>
<proteinExistence type="predicted"/>
<gene>
    <name evidence="1" type="ORF">DO83_14980</name>
</gene>
<dbReference type="AlphaFoldDB" id="A0A1Q2CAI3"/>
<evidence type="ECO:0000313" key="1">
    <source>
        <dbReference type="EMBL" id="AQP40762.1"/>
    </source>
</evidence>
<accession>A0A1Q2CAI3</accession>
<evidence type="ECO:0008006" key="3">
    <source>
        <dbReference type="Google" id="ProtNLM"/>
    </source>
</evidence>
<name>A0A1Q2CAI3_ANAHA</name>
<organism evidence="1 2">
    <name type="scientific">Anaerostipes hadrus</name>
    <dbReference type="NCBI Taxonomy" id="649756"/>
    <lineage>
        <taxon>Bacteria</taxon>
        <taxon>Bacillati</taxon>
        <taxon>Bacillota</taxon>
        <taxon>Clostridia</taxon>
        <taxon>Lachnospirales</taxon>
        <taxon>Lachnospiraceae</taxon>
        <taxon>Anaerostipes</taxon>
    </lineage>
</organism>
<evidence type="ECO:0000313" key="2">
    <source>
        <dbReference type="Proteomes" id="UP000188159"/>
    </source>
</evidence>
<protein>
    <recommendedName>
        <fullName evidence="3">DUF2971 domain-containing protein</fullName>
    </recommendedName>
</protein>